<dbReference type="InterPro" id="IPR004358">
    <property type="entry name" value="Sig_transdc_His_kin-like_C"/>
</dbReference>
<evidence type="ECO:0000256" key="7">
    <source>
        <dbReference type="ARBA" id="ARBA00022777"/>
    </source>
</evidence>
<keyword evidence="5" id="KW-0808">Transferase</keyword>
<dbReference type="InterPro" id="IPR050428">
    <property type="entry name" value="TCS_sensor_his_kinase"/>
</dbReference>
<evidence type="ECO:0000256" key="10">
    <source>
        <dbReference type="ARBA" id="ARBA00023136"/>
    </source>
</evidence>
<dbReference type="InterPro" id="IPR003660">
    <property type="entry name" value="HAMP_dom"/>
</dbReference>
<keyword evidence="10 11" id="KW-0472">Membrane</keyword>
<dbReference type="PANTHER" id="PTHR45436:SF1">
    <property type="entry name" value="SENSOR PROTEIN QSEC"/>
    <property type="match status" value="1"/>
</dbReference>
<comment type="catalytic activity">
    <reaction evidence="1">
        <text>ATP + protein L-histidine = ADP + protein N-phospho-L-histidine.</text>
        <dbReference type="EC" id="2.7.13.3"/>
    </reaction>
</comment>
<dbReference type="CDD" id="cd00082">
    <property type="entry name" value="HisKA"/>
    <property type="match status" value="1"/>
</dbReference>
<dbReference type="CDD" id="cd00075">
    <property type="entry name" value="HATPase"/>
    <property type="match status" value="1"/>
</dbReference>
<dbReference type="EMBL" id="CP033219">
    <property type="protein sequence ID" value="AZV77291.1"/>
    <property type="molecule type" value="Genomic_DNA"/>
</dbReference>
<keyword evidence="9" id="KW-0902">Two-component regulatory system</keyword>
<dbReference type="InterPro" id="IPR013727">
    <property type="entry name" value="2CSK_N"/>
</dbReference>
<organism evidence="14 15">
    <name type="scientific">Parasedimentitalea marina</name>
    <dbReference type="NCBI Taxonomy" id="2483033"/>
    <lineage>
        <taxon>Bacteria</taxon>
        <taxon>Pseudomonadati</taxon>
        <taxon>Pseudomonadota</taxon>
        <taxon>Alphaproteobacteria</taxon>
        <taxon>Rhodobacterales</taxon>
        <taxon>Paracoccaceae</taxon>
        <taxon>Parasedimentitalea</taxon>
    </lineage>
</organism>
<keyword evidence="4" id="KW-0597">Phosphoprotein</keyword>
<dbReference type="Gene3D" id="1.10.287.130">
    <property type="match status" value="1"/>
</dbReference>
<dbReference type="PRINTS" id="PR00344">
    <property type="entry name" value="BCTRLSENSOR"/>
</dbReference>
<dbReference type="InterPro" id="IPR005467">
    <property type="entry name" value="His_kinase_dom"/>
</dbReference>
<evidence type="ECO:0000256" key="2">
    <source>
        <dbReference type="ARBA" id="ARBA00004370"/>
    </source>
</evidence>
<keyword evidence="7 14" id="KW-0418">Kinase</keyword>
<dbReference type="SMART" id="SM00388">
    <property type="entry name" value="HisKA"/>
    <property type="match status" value="1"/>
</dbReference>
<dbReference type="SUPFAM" id="SSF55874">
    <property type="entry name" value="ATPase domain of HSP90 chaperone/DNA topoisomerase II/histidine kinase"/>
    <property type="match status" value="1"/>
</dbReference>
<evidence type="ECO:0000256" key="9">
    <source>
        <dbReference type="ARBA" id="ARBA00023012"/>
    </source>
</evidence>
<name>A0A3T0MZV6_9RHOB</name>
<evidence type="ECO:0000256" key="3">
    <source>
        <dbReference type="ARBA" id="ARBA00012438"/>
    </source>
</evidence>
<dbReference type="PROSITE" id="PS50885">
    <property type="entry name" value="HAMP"/>
    <property type="match status" value="1"/>
</dbReference>
<gene>
    <name evidence="14" type="ORF">EBB79_04885</name>
</gene>
<dbReference type="PROSITE" id="PS50109">
    <property type="entry name" value="HIS_KIN"/>
    <property type="match status" value="1"/>
</dbReference>
<feature type="domain" description="Histidine kinase" evidence="12">
    <location>
        <begin position="248"/>
        <end position="461"/>
    </location>
</feature>
<dbReference type="GO" id="GO:0005886">
    <property type="term" value="C:plasma membrane"/>
    <property type="evidence" value="ECO:0007669"/>
    <property type="project" value="TreeGrafter"/>
</dbReference>
<evidence type="ECO:0000256" key="5">
    <source>
        <dbReference type="ARBA" id="ARBA00022679"/>
    </source>
</evidence>
<evidence type="ECO:0000256" key="11">
    <source>
        <dbReference type="SAM" id="Phobius"/>
    </source>
</evidence>
<reference evidence="14 15" key="1">
    <citation type="submission" date="2018-10" db="EMBL/GenBank/DDBJ databases">
        <title>Parasedimentitalea marina sp. nov., a psychrophilic bacterium isolated from deep seawater of the New Britain Trench.</title>
        <authorList>
            <person name="Cao J."/>
        </authorList>
    </citation>
    <scope>NUCLEOTIDE SEQUENCE [LARGE SCALE GENOMIC DNA]</scope>
    <source>
        <strain evidence="14 15">W43</strain>
    </source>
</reference>
<comment type="subcellular location">
    <subcellularLocation>
        <location evidence="2">Membrane</location>
    </subcellularLocation>
</comment>
<dbReference type="Pfam" id="PF02518">
    <property type="entry name" value="HATPase_c"/>
    <property type="match status" value="1"/>
</dbReference>
<dbReference type="SMART" id="SM00387">
    <property type="entry name" value="HATPase_c"/>
    <property type="match status" value="1"/>
</dbReference>
<accession>A0A3T0MZV6</accession>
<dbReference type="RefSeq" id="WP_127747847.1">
    <property type="nucleotide sequence ID" value="NZ_CP033219.1"/>
</dbReference>
<dbReference type="Gene3D" id="3.30.565.10">
    <property type="entry name" value="Histidine kinase-like ATPase, C-terminal domain"/>
    <property type="match status" value="1"/>
</dbReference>
<evidence type="ECO:0000256" key="6">
    <source>
        <dbReference type="ARBA" id="ARBA00022692"/>
    </source>
</evidence>
<evidence type="ECO:0000313" key="15">
    <source>
        <dbReference type="Proteomes" id="UP000283063"/>
    </source>
</evidence>
<feature type="domain" description="HAMP" evidence="13">
    <location>
        <begin position="189"/>
        <end position="240"/>
    </location>
</feature>
<dbReference type="OrthoDB" id="913606at2"/>
<dbReference type="InterPro" id="IPR036890">
    <property type="entry name" value="HATPase_C_sf"/>
</dbReference>
<evidence type="ECO:0000313" key="14">
    <source>
        <dbReference type="EMBL" id="AZV77291.1"/>
    </source>
</evidence>
<keyword evidence="15" id="KW-1185">Reference proteome</keyword>
<feature type="transmembrane region" description="Helical" evidence="11">
    <location>
        <begin position="15"/>
        <end position="38"/>
    </location>
</feature>
<dbReference type="Pfam" id="PF08521">
    <property type="entry name" value="2CSK_N"/>
    <property type="match status" value="1"/>
</dbReference>
<dbReference type="AlphaFoldDB" id="A0A3T0MZV6"/>
<evidence type="ECO:0000256" key="1">
    <source>
        <dbReference type="ARBA" id="ARBA00000085"/>
    </source>
</evidence>
<evidence type="ECO:0000259" key="13">
    <source>
        <dbReference type="PROSITE" id="PS50885"/>
    </source>
</evidence>
<evidence type="ECO:0000259" key="12">
    <source>
        <dbReference type="PROSITE" id="PS50109"/>
    </source>
</evidence>
<feature type="transmembrane region" description="Helical" evidence="11">
    <location>
        <begin position="169"/>
        <end position="188"/>
    </location>
</feature>
<keyword evidence="6 11" id="KW-0812">Transmembrane</keyword>
<dbReference type="PANTHER" id="PTHR45436">
    <property type="entry name" value="SENSOR HISTIDINE KINASE YKOH"/>
    <property type="match status" value="1"/>
</dbReference>
<evidence type="ECO:0000256" key="8">
    <source>
        <dbReference type="ARBA" id="ARBA00022989"/>
    </source>
</evidence>
<keyword evidence="8 11" id="KW-1133">Transmembrane helix</keyword>
<dbReference type="InterPro" id="IPR036097">
    <property type="entry name" value="HisK_dim/P_sf"/>
</dbReference>
<proteinExistence type="predicted"/>
<dbReference type="KEGG" id="sedi:EBB79_04885"/>
<protein>
    <recommendedName>
        <fullName evidence="3">histidine kinase</fullName>
        <ecNumber evidence="3">2.7.13.3</ecNumber>
    </recommendedName>
</protein>
<dbReference type="Pfam" id="PF00512">
    <property type="entry name" value="HisKA"/>
    <property type="match status" value="1"/>
</dbReference>
<dbReference type="EC" id="2.7.13.3" evidence="3"/>
<dbReference type="InterPro" id="IPR003594">
    <property type="entry name" value="HATPase_dom"/>
</dbReference>
<evidence type="ECO:0000256" key="4">
    <source>
        <dbReference type="ARBA" id="ARBA00022553"/>
    </source>
</evidence>
<dbReference type="Proteomes" id="UP000283063">
    <property type="component" value="Chromosome"/>
</dbReference>
<dbReference type="SUPFAM" id="SSF47384">
    <property type="entry name" value="Homodimeric domain of signal transducing histidine kinase"/>
    <property type="match status" value="1"/>
</dbReference>
<dbReference type="InterPro" id="IPR003661">
    <property type="entry name" value="HisK_dim/P_dom"/>
</dbReference>
<sequence length="461" mass="49866">MSEPLPTSGSLRRRLTLQLVGSGAILATVLFFVVLGFARDVAQQTHDSILLASATSIMDSVSVQADEVTVDIPYAALSMLGNVSDDRVFYRVSMRGQVLTGYQDLPNSGQNLRSGQSAFDTLSYKGDSIRMVNLSRRLSLNGAPADILISVAQTREGQAAQLAQLSRSALQLGLGFFLVATILAIWTAQSSIRPLKQLTAAVSRRGPKDLRPVKRPVPSEMIPLVLSLNQFIARLRVSLTRSEDFIAEAAHRVRTPLATVRTQAEITLRRVEKPENRASLREMIRAIDESSRAAGQLLDHAMVTFRIDSLERKAIDLTELSNELVDRLQPIAELKDINLHFTGYSCPEITGDAILVQNAVRNILDNAIKYSPADSAIQVSTRHSDSTIAIQVEDEAGGFADMDTDALTQRFTRGENAVGTVGSGLGLTIAREVVEAHGGTLLIETSKSGTGACVSLCFPLA</sequence>
<dbReference type="GO" id="GO:0000155">
    <property type="term" value="F:phosphorelay sensor kinase activity"/>
    <property type="evidence" value="ECO:0007669"/>
    <property type="project" value="InterPro"/>
</dbReference>